<dbReference type="Pfam" id="PF02518">
    <property type="entry name" value="HATPase_c"/>
    <property type="match status" value="1"/>
</dbReference>
<dbReference type="Pfam" id="PF01584">
    <property type="entry name" value="CheW"/>
    <property type="match status" value="1"/>
</dbReference>
<dbReference type="GO" id="GO:0005737">
    <property type="term" value="C:cytoplasm"/>
    <property type="evidence" value="ECO:0007669"/>
    <property type="project" value="InterPro"/>
</dbReference>
<dbReference type="SUPFAM" id="SSF47384">
    <property type="entry name" value="Homodimeric domain of signal transducing histidine kinase"/>
    <property type="match status" value="1"/>
</dbReference>
<dbReference type="PANTHER" id="PTHR43395">
    <property type="entry name" value="SENSOR HISTIDINE KINASE CHEA"/>
    <property type="match status" value="1"/>
</dbReference>
<keyword evidence="5" id="KW-0418">Kinase</keyword>
<accession>C1DW03</accession>
<dbReference type="InterPro" id="IPR003594">
    <property type="entry name" value="HATPase_dom"/>
</dbReference>
<evidence type="ECO:0000256" key="1">
    <source>
        <dbReference type="ARBA" id="ARBA00000085"/>
    </source>
</evidence>
<organism evidence="8 9">
    <name type="scientific">Sulfurihydrogenibium azorense (strain DSM 15241 / OCM 825 / Az-Fu1)</name>
    <dbReference type="NCBI Taxonomy" id="204536"/>
    <lineage>
        <taxon>Bacteria</taxon>
        <taxon>Pseudomonadati</taxon>
        <taxon>Aquificota</taxon>
        <taxon>Aquificia</taxon>
        <taxon>Aquificales</taxon>
        <taxon>Hydrogenothermaceae</taxon>
        <taxon>Sulfurihydrogenibium</taxon>
    </lineage>
</organism>
<dbReference type="Gene3D" id="1.10.287.560">
    <property type="entry name" value="Histidine kinase CheA-like, homodimeric domain"/>
    <property type="match status" value="1"/>
</dbReference>
<gene>
    <name evidence="8" type="ordered locus">SULAZ_1323</name>
</gene>
<dbReference type="SMART" id="SM00387">
    <property type="entry name" value="HATPase_c"/>
    <property type="match status" value="1"/>
</dbReference>
<dbReference type="STRING" id="204536.SULAZ_1323"/>
<dbReference type="InterPro" id="IPR002545">
    <property type="entry name" value="CheW-lke_dom"/>
</dbReference>
<feature type="domain" description="Histidine kinase" evidence="6">
    <location>
        <begin position="2"/>
        <end position="243"/>
    </location>
</feature>
<dbReference type="InterPro" id="IPR004105">
    <property type="entry name" value="CheA-like_dim"/>
</dbReference>
<evidence type="ECO:0000313" key="8">
    <source>
        <dbReference type="EMBL" id="ACN99357.1"/>
    </source>
</evidence>
<dbReference type="SUPFAM" id="SSF55874">
    <property type="entry name" value="ATPase domain of HSP90 chaperone/DNA topoisomerase II/histidine kinase"/>
    <property type="match status" value="1"/>
</dbReference>
<dbReference type="SMART" id="SM00260">
    <property type="entry name" value="CheW"/>
    <property type="match status" value="1"/>
</dbReference>
<dbReference type="GO" id="GO:0006935">
    <property type="term" value="P:chemotaxis"/>
    <property type="evidence" value="ECO:0007669"/>
    <property type="project" value="InterPro"/>
</dbReference>
<keyword evidence="3" id="KW-0597">Phosphoprotein</keyword>
<proteinExistence type="predicted"/>
<dbReference type="InterPro" id="IPR036061">
    <property type="entry name" value="CheW-like_dom_sf"/>
</dbReference>
<dbReference type="EMBL" id="CP001229">
    <property type="protein sequence ID" value="ACN99357.1"/>
    <property type="molecule type" value="Genomic_DNA"/>
</dbReference>
<sequence>MNLVGELVLDRNRLLRSVQELTQNMTSNKYIEEIESVASSIDKIVGDLQLAVMKTRMQPVKRLFQKFTRVVRDLSKLVGKEVNLIIEGEDTEMDKSILERLEEPLVHLIRNALDHGLETPEERKRLGKPPIGKLVLRAYYQGDRVYLEVEDNGRGIDPAKVAQKAIEKGIITKEQLEKMTEKEILQLVFLPGFSTKDKVSEISGRGVGMDAVMNTVINFRGTIDIWSEKGKGTKISMAFPLTVGIIRSLLVSVSGRRFAIPIFLVTEIISVENATIKTLSGKQVLLLREKALPLINIYDMLKVPPCKTGYIIVCLIGNQRVAFTVEDLFGDEEIVVKPLGKIFGDLHGISGATITGDGKIVLILDLVELLKNINSNALKV</sequence>
<dbReference type="InterPro" id="IPR005467">
    <property type="entry name" value="His_kinase_dom"/>
</dbReference>
<keyword evidence="4 8" id="KW-0808">Transferase</keyword>
<dbReference type="PROSITE" id="PS50109">
    <property type="entry name" value="HIS_KIN"/>
    <property type="match status" value="1"/>
</dbReference>
<dbReference type="Gene3D" id="3.30.565.10">
    <property type="entry name" value="Histidine kinase-like ATPase, C-terminal domain"/>
    <property type="match status" value="1"/>
</dbReference>
<reference evidence="8 9" key="1">
    <citation type="journal article" date="2009" name="J. Bacteriol.">
        <title>Complete and draft genome sequences of six members of the Aquificales.</title>
        <authorList>
            <person name="Reysenbach A.L."/>
            <person name="Hamamura N."/>
            <person name="Podar M."/>
            <person name="Griffiths E."/>
            <person name="Ferreira S."/>
            <person name="Hochstein R."/>
            <person name="Heidelberg J."/>
            <person name="Johnson J."/>
            <person name="Mead D."/>
            <person name="Pohorille A."/>
            <person name="Sarmiento M."/>
            <person name="Schweighofer K."/>
            <person name="Seshadri R."/>
            <person name="Voytek M.A."/>
        </authorList>
    </citation>
    <scope>NUCLEOTIDE SEQUENCE [LARGE SCALE GENOMIC DNA]</scope>
    <source>
        <strain evidence="9">Az-Fu1 / DSM 15241 / OCM 825</strain>
    </source>
</reference>
<dbReference type="Gene3D" id="2.30.30.40">
    <property type="entry name" value="SH3 Domains"/>
    <property type="match status" value="1"/>
</dbReference>
<evidence type="ECO:0000259" key="6">
    <source>
        <dbReference type="PROSITE" id="PS50109"/>
    </source>
</evidence>
<dbReference type="AlphaFoldDB" id="C1DW03"/>
<evidence type="ECO:0000259" key="7">
    <source>
        <dbReference type="PROSITE" id="PS50851"/>
    </source>
</evidence>
<dbReference type="RefSeq" id="WP_012674675.1">
    <property type="nucleotide sequence ID" value="NC_012438.1"/>
</dbReference>
<evidence type="ECO:0000256" key="5">
    <source>
        <dbReference type="ARBA" id="ARBA00022777"/>
    </source>
</evidence>
<dbReference type="PROSITE" id="PS50851">
    <property type="entry name" value="CHEW"/>
    <property type="match status" value="1"/>
</dbReference>
<dbReference type="PANTHER" id="PTHR43395:SF1">
    <property type="entry name" value="CHEMOTAXIS PROTEIN CHEA"/>
    <property type="match status" value="1"/>
</dbReference>
<comment type="catalytic activity">
    <reaction evidence="1">
        <text>ATP + protein L-histidine = ADP + protein N-phospho-L-histidine.</text>
        <dbReference type="EC" id="2.7.13.3"/>
    </reaction>
</comment>
<dbReference type="CDD" id="cd16916">
    <property type="entry name" value="HATPase_CheA-like"/>
    <property type="match status" value="1"/>
</dbReference>
<dbReference type="InterPro" id="IPR036097">
    <property type="entry name" value="HisK_dim/P_sf"/>
</dbReference>
<evidence type="ECO:0000256" key="2">
    <source>
        <dbReference type="ARBA" id="ARBA00012438"/>
    </source>
</evidence>
<dbReference type="GO" id="GO:0000155">
    <property type="term" value="F:phosphorelay sensor kinase activity"/>
    <property type="evidence" value="ECO:0007669"/>
    <property type="project" value="InterPro"/>
</dbReference>
<dbReference type="FunFam" id="3.30.565.10:FF:000016">
    <property type="entry name" value="Chemotaxis protein CheA, putative"/>
    <property type="match status" value="1"/>
</dbReference>
<keyword evidence="9" id="KW-1185">Reference proteome</keyword>
<dbReference type="InterPro" id="IPR036890">
    <property type="entry name" value="HATPase_C_sf"/>
</dbReference>
<dbReference type="InterPro" id="IPR051315">
    <property type="entry name" value="Bact_Chemotaxis_CheA"/>
</dbReference>
<dbReference type="EC" id="2.7.13.3" evidence="2"/>
<dbReference type="Proteomes" id="UP000001369">
    <property type="component" value="Chromosome"/>
</dbReference>
<evidence type="ECO:0000256" key="3">
    <source>
        <dbReference type="ARBA" id="ARBA00022553"/>
    </source>
</evidence>
<dbReference type="KEGG" id="saf:SULAZ_1323"/>
<dbReference type="HOGENOM" id="CLU_000650_3_0_0"/>
<dbReference type="Pfam" id="PF02895">
    <property type="entry name" value="H-kinase_dim"/>
    <property type="match status" value="1"/>
</dbReference>
<name>C1DW03_SULAA</name>
<dbReference type="InterPro" id="IPR037006">
    <property type="entry name" value="CheA-like_homodim_sf"/>
</dbReference>
<dbReference type="InterPro" id="IPR004358">
    <property type="entry name" value="Sig_transdc_His_kin-like_C"/>
</dbReference>
<feature type="domain" description="CheW-like" evidence="7">
    <location>
        <begin position="245"/>
        <end position="375"/>
    </location>
</feature>
<protein>
    <recommendedName>
        <fullName evidence="2">histidine kinase</fullName>
        <ecNumber evidence="2">2.7.13.3</ecNumber>
    </recommendedName>
</protein>
<dbReference type="eggNOG" id="COG0643">
    <property type="taxonomic scope" value="Bacteria"/>
</dbReference>
<evidence type="ECO:0000256" key="4">
    <source>
        <dbReference type="ARBA" id="ARBA00022679"/>
    </source>
</evidence>
<dbReference type="SUPFAM" id="SSF50341">
    <property type="entry name" value="CheW-like"/>
    <property type="match status" value="1"/>
</dbReference>
<evidence type="ECO:0000313" key="9">
    <source>
        <dbReference type="Proteomes" id="UP000001369"/>
    </source>
</evidence>
<dbReference type="SMART" id="SM01231">
    <property type="entry name" value="H-kinase_dim"/>
    <property type="match status" value="1"/>
</dbReference>
<dbReference type="PRINTS" id="PR00344">
    <property type="entry name" value="BCTRLSENSOR"/>
</dbReference>